<keyword evidence="2" id="KW-1185">Reference proteome</keyword>
<name>A0A1R4JAE4_9ACTN</name>
<accession>A0A1R4JAE4</accession>
<proteinExistence type="predicted"/>
<reference evidence="1 2" key="1">
    <citation type="submission" date="2017-02" db="EMBL/GenBank/DDBJ databases">
        <authorList>
            <person name="Peterson S.W."/>
        </authorList>
    </citation>
    <scope>NUCLEOTIDE SEQUENCE [LARGE SCALE GENOMIC DNA]</scope>
    <source>
        <strain evidence="1 2">LSP_Lj1</strain>
    </source>
</reference>
<protein>
    <submittedName>
        <fullName evidence="1">Uncharacterized protein</fullName>
    </submittedName>
</protein>
<dbReference type="EMBL" id="FUKQ01000024">
    <property type="protein sequence ID" value="SJN28775.1"/>
    <property type="molecule type" value="Genomic_DNA"/>
</dbReference>
<dbReference type="AlphaFoldDB" id="A0A1R4JAE4"/>
<evidence type="ECO:0000313" key="1">
    <source>
        <dbReference type="EMBL" id="SJN28775.1"/>
    </source>
</evidence>
<dbReference type="Proteomes" id="UP000188342">
    <property type="component" value="Unassembled WGS sequence"/>
</dbReference>
<sequence length="53" mass="5596">MPVEAGDCKSVAWMSLDKRGRADHTVSKGRSATQAHGLVSFSPNAAGLKVTLR</sequence>
<evidence type="ECO:0000313" key="2">
    <source>
        <dbReference type="Proteomes" id="UP000188342"/>
    </source>
</evidence>
<organism evidence="1 2">
    <name type="scientific">Luteococcus japonicus LSP_Lj1</name>
    <dbReference type="NCBI Taxonomy" id="1255658"/>
    <lineage>
        <taxon>Bacteria</taxon>
        <taxon>Bacillati</taxon>
        <taxon>Actinomycetota</taxon>
        <taxon>Actinomycetes</taxon>
        <taxon>Propionibacteriales</taxon>
        <taxon>Propionibacteriaceae</taxon>
        <taxon>Luteococcus</taxon>
    </lineage>
</organism>
<gene>
    <name evidence="1" type="ORF">FM114_06345</name>
</gene>